<keyword evidence="1" id="KW-0378">Hydrolase</keyword>
<dbReference type="RefSeq" id="WP_045271378.1">
    <property type="nucleotide sequence ID" value="NZ_JYIX01000030.1"/>
</dbReference>
<dbReference type="STRING" id="582680.RS86_01182"/>
<accession>A0A0F0LN23</accession>
<dbReference type="InterPro" id="IPR036412">
    <property type="entry name" value="HAD-like_sf"/>
</dbReference>
<dbReference type="SUPFAM" id="SSF56784">
    <property type="entry name" value="HAD-like"/>
    <property type="match status" value="1"/>
</dbReference>
<dbReference type="InterPro" id="IPR023198">
    <property type="entry name" value="PGP-like_dom2"/>
</dbReference>
<dbReference type="InterPro" id="IPR041492">
    <property type="entry name" value="HAD_2"/>
</dbReference>
<keyword evidence="2" id="KW-1185">Reference proteome</keyword>
<dbReference type="SFLD" id="SFLDS00003">
    <property type="entry name" value="Haloacid_Dehalogenase"/>
    <property type="match status" value="1"/>
</dbReference>
<gene>
    <name evidence="1" type="ORF">RS86_01182</name>
</gene>
<dbReference type="EC" id="3.1.3.5" evidence="1"/>
<dbReference type="SFLD" id="SFLDG01129">
    <property type="entry name" value="C1.5:_HAD__Beta-PGM__Phosphata"/>
    <property type="match status" value="1"/>
</dbReference>
<dbReference type="Proteomes" id="UP000033740">
    <property type="component" value="Unassembled WGS sequence"/>
</dbReference>
<comment type="caution">
    <text evidence="1">The sequence shown here is derived from an EMBL/GenBank/DDBJ whole genome shotgun (WGS) entry which is preliminary data.</text>
</comment>
<dbReference type="GO" id="GO:0008253">
    <property type="term" value="F:5'-nucleotidase activity"/>
    <property type="evidence" value="ECO:0007669"/>
    <property type="project" value="UniProtKB-EC"/>
</dbReference>
<protein>
    <submittedName>
        <fullName evidence="1">5'-nucleotidase</fullName>
        <ecNumber evidence="1">3.1.3.5</ecNumber>
    </submittedName>
</protein>
<dbReference type="Gene3D" id="1.10.150.240">
    <property type="entry name" value="Putative phosphatase, domain 2"/>
    <property type="match status" value="1"/>
</dbReference>
<organism evidence="1 2">
    <name type="scientific">Microbacterium azadirachtae</name>
    <dbReference type="NCBI Taxonomy" id="582680"/>
    <lineage>
        <taxon>Bacteria</taxon>
        <taxon>Bacillati</taxon>
        <taxon>Actinomycetota</taxon>
        <taxon>Actinomycetes</taxon>
        <taxon>Micrococcales</taxon>
        <taxon>Microbacteriaceae</taxon>
        <taxon>Microbacterium</taxon>
    </lineage>
</organism>
<evidence type="ECO:0000313" key="1">
    <source>
        <dbReference type="EMBL" id="KJL34084.1"/>
    </source>
</evidence>
<sequence>MAASPYTCVLWDVDGTIADASAGILPRLVEVYAAFGLPEPAQSELSRWIGPPMFESFRDLAGLSEEDAHLAVRKYRELAMRDGYAASVRIYPGVAEALQTVKAAGIPQATASSKPENQVLAILEHYGLIDDFVIVAGALPDASGLHDGKEAVLRRALHRLTEAGVDVSRPVLIGDRLHDIEGAAPLGVPVIFVTWGFGEPGESAGAIAEVATPDELLRILLPQG</sequence>
<dbReference type="Pfam" id="PF13419">
    <property type="entry name" value="HAD_2"/>
    <property type="match status" value="1"/>
</dbReference>
<reference evidence="1 2" key="1">
    <citation type="submission" date="2015-02" db="EMBL/GenBank/DDBJ databases">
        <title>Draft genome sequences of ten Microbacterium spp. with emphasis on heavy metal contaminated environments.</title>
        <authorList>
            <person name="Corretto E."/>
        </authorList>
    </citation>
    <scope>NUCLEOTIDE SEQUENCE [LARGE SCALE GENOMIC DNA]</scope>
    <source>
        <strain evidence="1 2">ARN176</strain>
    </source>
</reference>
<dbReference type="Gene3D" id="3.40.50.1000">
    <property type="entry name" value="HAD superfamily/HAD-like"/>
    <property type="match status" value="1"/>
</dbReference>
<dbReference type="GO" id="GO:0005829">
    <property type="term" value="C:cytosol"/>
    <property type="evidence" value="ECO:0007669"/>
    <property type="project" value="TreeGrafter"/>
</dbReference>
<dbReference type="AlphaFoldDB" id="A0A0F0LN23"/>
<dbReference type="EMBL" id="JYIX01000030">
    <property type="protein sequence ID" value="KJL34084.1"/>
    <property type="molecule type" value="Genomic_DNA"/>
</dbReference>
<dbReference type="GO" id="GO:0004713">
    <property type="term" value="F:protein tyrosine kinase activity"/>
    <property type="evidence" value="ECO:0007669"/>
    <property type="project" value="TreeGrafter"/>
</dbReference>
<dbReference type="InterPro" id="IPR023214">
    <property type="entry name" value="HAD_sf"/>
</dbReference>
<proteinExistence type="predicted"/>
<dbReference type="PANTHER" id="PTHR43434:SF20">
    <property type="entry name" value="5'-NUCLEOTIDASE"/>
    <property type="match status" value="1"/>
</dbReference>
<dbReference type="InterPro" id="IPR050155">
    <property type="entry name" value="HAD-like_hydrolase_sf"/>
</dbReference>
<dbReference type="PATRIC" id="fig|582680.6.peg.1218"/>
<evidence type="ECO:0000313" key="2">
    <source>
        <dbReference type="Proteomes" id="UP000033740"/>
    </source>
</evidence>
<dbReference type="PANTHER" id="PTHR43434">
    <property type="entry name" value="PHOSPHOGLYCOLATE PHOSPHATASE"/>
    <property type="match status" value="1"/>
</dbReference>
<name>A0A0F0LN23_9MICO</name>